<feature type="transmembrane region" description="Helical" evidence="2">
    <location>
        <begin position="22"/>
        <end position="44"/>
    </location>
</feature>
<keyword evidence="2" id="KW-1133">Transmembrane helix</keyword>
<name>A0ABV7PWE5_9ACTN</name>
<dbReference type="EMBL" id="JBHRWO010000010">
    <property type="protein sequence ID" value="MFC3492921.1"/>
    <property type="molecule type" value="Genomic_DNA"/>
</dbReference>
<comment type="caution">
    <text evidence="3">The sequence shown here is derived from an EMBL/GenBank/DDBJ whole genome shotgun (WGS) entry which is preliminary data.</text>
</comment>
<accession>A0ABV7PWE5</accession>
<reference evidence="4" key="1">
    <citation type="journal article" date="2019" name="Int. J. Syst. Evol. Microbiol.">
        <title>The Global Catalogue of Microorganisms (GCM) 10K type strain sequencing project: providing services to taxonomists for standard genome sequencing and annotation.</title>
        <authorList>
            <consortium name="The Broad Institute Genomics Platform"/>
            <consortium name="The Broad Institute Genome Sequencing Center for Infectious Disease"/>
            <person name="Wu L."/>
            <person name="Ma J."/>
        </authorList>
    </citation>
    <scope>NUCLEOTIDE SEQUENCE [LARGE SCALE GENOMIC DNA]</scope>
    <source>
        <strain evidence="4">CGMCC 4.7396</strain>
    </source>
</reference>
<evidence type="ECO:0000256" key="1">
    <source>
        <dbReference type="SAM" id="MobiDB-lite"/>
    </source>
</evidence>
<evidence type="ECO:0000256" key="2">
    <source>
        <dbReference type="SAM" id="Phobius"/>
    </source>
</evidence>
<feature type="region of interest" description="Disordered" evidence="1">
    <location>
        <begin position="53"/>
        <end position="101"/>
    </location>
</feature>
<gene>
    <name evidence="3" type="ORF">ACFO8M_10540</name>
</gene>
<sequence>MMNQMWQNDWDGRSDHMSGGDWWLMGLMMLFWVAVLVLLVWAVIRLSRALESRHAQAEASRPQHRETPRETLDRRYAAGEIDSTTYDEIRARLENRSPDTS</sequence>
<dbReference type="RefSeq" id="WP_387974395.1">
    <property type="nucleotide sequence ID" value="NZ_JBHRWO010000010.1"/>
</dbReference>
<feature type="compositionally biased region" description="Basic and acidic residues" evidence="1">
    <location>
        <begin position="53"/>
        <end position="77"/>
    </location>
</feature>
<feature type="compositionally biased region" description="Basic and acidic residues" evidence="1">
    <location>
        <begin position="87"/>
        <end position="101"/>
    </location>
</feature>
<dbReference type="Proteomes" id="UP001595712">
    <property type="component" value="Unassembled WGS sequence"/>
</dbReference>
<protein>
    <submittedName>
        <fullName evidence="3">SHOCT domain-containing protein</fullName>
    </submittedName>
</protein>
<evidence type="ECO:0000313" key="3">
    <source>
        <dbReference type="EMBL" id="MFC3492921.1"/>
    </source>
</evidence>
<keyword evidence="2" id="KW-0812">Transmembrane</keyword>
<evidence type="ECO:0000313" key="4">
    <source>
        <dbReference type="Proteomes" id="UP001595712"/>
    </source>
</evidence>
<keyword evidence="4" id="KW-1185">Reference proteome</keyword>
<keyword evidence="2" id="KW-0472">Membrane</keyword>
<proteinExistence type="predicted"/>
<organism evidence="3 4">
    <name type="scientific">Glycomyces rhizosphaerae</name>
    <dbReference type="NCBI Taxonomy" id="2054422"/>
    <lineage>
        <taxon>Bacteria</taxon>
        <taxon>Bacillati</taxon>
        <taxon>Actinomycetota</taxon>
        <taxon>Actinomycetes</taxon>
        <taxon>Glycomycetales</taxon>
        <taxon>Glycomycetaceae</taxon>
        <taxon>Glycomyces</taxon>
    </lineage>
</organism>